<sequence>MKRLNGPLLELADATPVFDESSLPPVPLSMRVMSGECVVIETRDMSRATMFSDLCSGMVHLRNGSAHFMGMCWDDLDDRHRNALRGRIGRITRRPIWTDLFGTHVGIMFKELHHTTVSVPDLTSQTVRLCTRFGLPGIPVETPRRLSSADLVRVTCVRAFLGQPQLLLIEDPLEGSPVDISGAFFECLTEARDRGASVVWFVRDSSVWQPYRKAVSALWRLADDGLLTVRIR</sequence>
<evidence type="ECO:0000313" key="2">
    <source>
        <dbReference type="Proteomes" id="UP000188937"/>
    </source>
</evidence>
<evidence type="ECO:0000313" key="1">
    <source>
        <dbReference type="EMBL" id="AQS84724.1"/>
    </source>
</evidence>
<dbReference type="eggNOG" id="COG3839">
    <property type="taxonomic scope" value="Bacteria"/>
</dbReference>
<dbReference type="EMBL" id="CP014692">
    <property type="protein sequence ID" value="AQS84724.1"/>
    <property type="molecule type" value="Genomic_DNA"/>
</dbReference>
<dbReference type="AlphaFoldDB" id="A0A1U9KFZ2"/>
<reference evidence="1 2" key="1">
    <citation type="submission" date="2016-03" db="EMBL/GenBank/DDBJ databases">
        <title>Acetic acid bacteria sequencing.</title>
        <authorList>
            <person name="Brandt J."/>
            <person name="Jakob F."/>
            <person name="Vogel R.F."/>
        </authorList>
    </citation>
    <scope>NUCLEOTIDE SEQUENCE [LARGE SCALE GENOMIC DNA]</scope>
    <source>
        <strain evidence="1 2">TMW2.1153</strain>
    </source>
</reference>
<dbReference type="Gene3D" id="3.40.50.300">
    <property type="entry name" value="P-loop containing nucleotide triphosphate hydrolases"/>
    <property type="match status" value="1"/>
</dbReference>
<dbReference type="KEGG" id="aace:A0U92_07970"/>
<dbReference type="OrthoDB" id="7277945at2"/>
<dbReference type="SUPFAM" id="SSF52540">
    <property type="entry name" value="P-loop containing nucleoside triphosphate hydrolases"/>
    <property type="match status" value="1"/>
</dbReference>
<dbReference type="InterPro" id="IPR027417">
    <property type="entry name" value="P-loop_NTPase"/>
</dbReference>
<accession>A0A1U9KFZ2</accession>
<keyword evidence="1" id="KW-0067">ATP-binding</keyword>
<dbReference type="GO" id="GO:0005524">
    <property type="term" value="F:ATP binding"/>
    <property type="evidence" value="ECO:0007669"/>
    <property type="project" value="UniProtKB-KW"/>
</dbReference>
<dbReference type="RefSeq" id="WP_077812763.1">
    <property type="nucleotide sequence ID" value="NZ_CP014692.1"/>
</dbReference>
<gene>
    <name evidence="1" type="ORF">A0U92_07970</name>
</gene>
<dbReference type="STRING" id="435.A0U92_07970"/>
<protein>
    <submittedName>
        <fullName evidence="1">ABC transporter ATP-binding protein</fullName>
    </submittedName>
</protein>
<name>A0A1U9KFZ2_ACEAC</name>
<proteinExistence type="predicted"/>
<keyword evidence="2" id="KW-1185">Reference proteome</keyword>
<dbReference type="Proteomes" id="UP000188937">
    <property type="component" value="Chromosome"/>
</dbReference>
<organism evidence="1 2">
    <name type="scientific">Acetobacter aceti</name>
    <dbReference type="NCBI Taxonomy" id="435"/>
    <lineage>
        <taxon>Bacteria</taxon>
        <taxon>Pseudomonadati</taxon>
        <taxon>Pseudomonadota</taxon>
        <taxon>Alphaproteobacteria</taxon>
        <taxon>Acetobacterales</taxon>
        <taxon>Acetobacteraceae</taxon>
        <taxon>Acetobacter</taxon>
        <taxon>Acetobacter subgen. Acetobacter</taxon>
    </lineage>
</organism>
<keyword evidence="1" id="KW-0547">Nucleotide-binding</keyword>